<dbReference type="Proteomes" id="UP000510647">
    <property type="component" value="Chromosome 1"/>
</dbReference>
<evidence type="ECO:0000256" key="1">
    <source>
        <dbReference type="SAM" id="Coils"/>
    </source>
</evidence>
<dbReference type="Pfam" id="PF04502">
    <property type="entry name" value="Saf4_Yju2"/>
    <property type="match status" value="1"/>
</dbReference>
<keyword evidence="1" id="KW-0175">Coiled coil</keyword>
<dbReference type="AlphaFoldDB" id="A0A7H9HLV9"/>
<organism evidence="3 4">
    <name type="scientific">Torulaspora globosa</name>
    <dbReference type="NCBI Taxonomy" id="48254"/>
    <lineage>
        <taxon>Eukaryota</taxon>
        <taxon>Fungi</taxon>
        <taxon>Dikarya</taxon>
        <taxon>Ascomycota</taxon>
        <taxon>Saccharomycotina</taxon>
        <taxon>Saccharomycetes</taxon>
        <taxon>Saccharomycetales</taxon>
        <taxon>Saccharomycetaceae</taxon>
        <taxon>Torulaspora</taxon>
    </lineage>
</organism>
<dbReference type="GO" id="GO:0000398">
    <property type="term" value="P:mRNA splicing, via spliceosome"/>
    <property type="evidence" value="ECO:0007669"/>
    <property type="project" value="InterPro"/>
</dbReference>
<evidence type="ECO:0008006" key="5">
    <source>
        <dbReference type="Google" id="ProtNLM"/>
    </source>
</evidence>
<name>A0A7H9HLV9_9SACH</name>
<evidence type="ECO:0000313" key="3">
    <source>
        <dbReference type="EMBL" id="QLQ78171.1"/>
    </source>
</evidence>
<gene>
    <name evidence="3" type="ORF">HG537_0A04180</name>
</gene>
<feature type="region of interest" description="Disordered" evidence="2">
    <location>
        <begin position="232"/>
        <end position="259"/>
    </location>
</feature>
<reference evidence="3 4" key="1">
    <citation type="submission" date="2020-06" db="EMBL/GenBank/DDBJ databases">
        <title>The yeast mating-type switching endonuclease HO is a domesticated member of an unorthodox homing genetic element family.</title>
        <authorList>
            <person name="Coughlan A.Y."/>
            <person name="Lombardi L."/>
            <person name="Braun-Galleani S."/>
            <person name="Martos A.R."/>
            <person name="Galeote V."/>
            <person name="Bigey F."/>
            <person name="Dequin S."/>
            <person name="Byrne K.P."/>
            <person name="Wolfe K.H."/>
        </authorList>
    </citation>
    <scope>NUCLEOTIDE SEQUENCE [LARGE SCALE GENOMIC DNA]</scope>
    <source>
        <strain evidence="3 4">CBS2947</strain>
    </source>
</reference>
<keyword evidence="4" id="KW-1185">Reference proteome</keyword>
<dbReference type="PANTHER" id="PTHR12111">
    <property type="entry name" value="SPLICING FACTOR YJU2"/>
    <property type="match status" value="1"/>
</dbReference>
<dbReference type="PANTHER" id="PTHR12111:SF1">
    <property type="entry name" value="SPLICING FACTOR YJU2"/>
    <property type="match status" value="1"/>
</dbReference>
<dbReference type="InterPro" id="IPR007590">
    <property type="entry name" value="Saf4/Yju2"/>
</dbReference>
<proteinExistence type="predicted"/>
<sequence length="259" mass="30479">MSERKSVNKYYPPDFNPLEAEASLRKNAKKLKTKQRDVIAIRLMTPFSIRCTKCSEYIAKSRKFNGKKELLPERYLETIKIYRLSIKCPRCNNMISFRTDPKTSDFVMECGGVRNYNRVKNEDSRVESVDETLQRLVQETNEAENERLSGRGEDKMEALEKRLAQIQREQEGDEELEKTRLSRIRMQQREQKLRDKDSAAVQENEQDLDKIAEEAFKRHQDRRVQLNTQFQKPQTKGLIFKKRPKKVNPLGVIKKPGQP</sequence>
<evidence type="ECO:0000313" key="4">
    <source>
        <dbReference type="Proteomes" id="UP000510647"/>
    </source>
</evidence>
<dbReference type="GO" id="GO:0071006">
    <property type="term" value="C:U2-type catalytic step 1 spliceosome"/>
    <property type="evidence" value="ECO:0007669"/>
    <property type="project" value="TreeGrafter"/>
</dbReference>
<feature type="coiled-coil region" evidence="1">
    <location>
        <begin position="119"/>
        <end position="176"/>
    </location>
</feature>
<dbReference type="EMBL" id="CP059267">
    <property type="protein sequence ID" value="QLQ78171.1"/>
    <property type="molecule type" value="Genomic_DNA"/>
</dbReference>
<dbReference type="OrthoDB" id="674963at2759"/>
<evidence type="ECO:0000256" key="2">
    <source>
        <dbReference type="SAM" id="MobiDB-lite"/>
    </source>
</evidence>
<protein>
    <recommendedName>
        <fullName evidence="5">Splicing factor YJU2</fullName>
    </recommendedName>
</protein>
<accession>A0A7H9HLV9</accession>